<feature type="compositionally biased region" description="Acidic residues" evidence="1">
    <location>
        <begin position="253"/>
        <end position="269"/>
    </location>
</feature>
<feature type="compositionally biased region" description="Low complexity" evidence="1">
    <location>
        <begin position="1181"/>
        <end position="1200"/>
    </location>
</feature>
<proteinExistence type="predicted"/>
<accession>A0A8J9XBN8</accession>
<protein>
    <recommendedName>
        <fullName evidence="2">FAM13A-like domain-containing protein</fullName>
    </recommendedName>
</protein>
<feature type="domain" description="FAM13A-like" evidence="2">
    <location>
        <begin position="1067"/>
        <end position="1124"/>
    </location>
</feature>
<feature type="region of interest" description="Disordered" evidence="1">
    <location>
        <begin position="980"/>
        <end position="1053"/>
    </location>
</feature>
<feature type="region of interest" description="Disordered" evidence="1">
    <location>
        <begin position="251"/>
        <end position="288"/>
    </location>
</feature>
<dbReference type="EMBL" id="OU594947">
    <property type="protein sequence ID" value="CAG9290912.1"/>
    <property type="molecule type" value="Genomic_DNA"/>
</dbReference>
<evidence type="ECO:0000313" key="3">
    <source>
        <dbReference type="EMBL" id="CAG9290912.1"/>
    </source>
</evidence>
<evidence type="ECO:0000259" key="2">
    <source>
        <dbReference type="Pfam" id="PF26116"/>
    </source>
</evidence>
<feature type="region of interest" description="Disordered" evidence="1">
    <location>
        <begin position="776"/>
        <end position="847"/>
    </location>
</feature>
<feature type="compositionally biased region" description="Polar residues" evidence="1">
    <location>
        <begin position="994"/>
        <end position="1022"/>
    </location>
</feature>
<dbReference type="Gene3D" id="1.10.10.1460">
    <property type="match status" value="1"/>
</dbReference>
<feature type="compositionally biased region" description="Polar residues" evidence="1">
    <location>
        <begin position="777"/>
        <end position="787"/>
    </location>
</feature>
<feature type="region of interest" description="Disordered" evidence="1">
    <location>
        <begin position="679"/>
        <end position="699"/>
    </location>
</feature>
<dbReference type="PROSITE" id="PS50096">
    <property type="entry name" value="IQ"/>
    <property type="match status" value="1"/>
</dbReference>
<dbReference type="PANTHER" id="PTHR15904">
    <property type="entry name" value="FAM13"/>
    <property type="match status" value="1"/>
</dbReference>
<name>A0A8J9XBN8_PHATR</name>
<dbReference type="CDD" id="cd23767">
    <property type="entry name" value="IQCD"/>
    <property type="match status" value="1"/>
</dbReference>
<dbReference type="AlphaFoldDB" id="A0A8J9XBN8"/>
<sequence length="1264" mass="137338">MMVLHPDANSNRPSSPSTTSSTSNSSSNNATAVAANLSSTTATTATRSESSLPIKSGSERPAVVVPQLRRRRSKGTIADFTRKSPSSGNESGLPVVTTANEGALVNSSSQASSSSTLEDSVSPQQQHLSTISSSSKDRTPQQQSPLHKNTESMEVANPSTKSFIPNKPNHVSKLALLCAQNAMRLGARTQLYLCPPGKVRRTLQSELLRHSSRFANSGSTNSSDVGLDHMVDLTRYEQDEQDFLRTSNSFQAEQDEDDEEHSSGDEDDPVSSFTFPDNSSSIVHSESREPLFTPFGRDLRLSNPNGAPVLLGGSGSLNNNGRLAFNRRKLRFFDAIAPQDSATARAYLRCELNRSKKRAALSLSRHLKRVHMEEVRRKRTAQGEIVDDLVLTETPEERALLSGTVSKLQAPMTPSLAAALLLESLKVGRPESIEGMSKCYDGIVAAGTAVLDSMESNPASQQDTGNKSRATRSEIVAALAPLLITSLEQPSGELFVLLAKLRQMCGTVRYQRRFVQRVAPCLIRPPNSAMWCLKHQNDMESILAATELILDSAMDIFSKGWYERGQLLLADTKRAETLKAAAKQLRDLSSEPTTGSLALSGTGNGLTTTARARRLKNDSGVSGANNQLAEWEVIAVDRQIRVSIANALKSDWSRSTIQSEIKSHYRRPSPVNKAALRAIPSGSSDMSPKSLVSSSPRSPARIMIPVASTPKSPPHLPSVQSSTAEVLDNVFGPSFAEVNVQSERAFTPPPHNSQSNPAMPQLKVFKDDKQLEFAEAFSSSPQSNQTPPRSPHSPKKAETDTLKFTENAPALTPLSSPIRGKVIGGKEVAGASHPSSSAPTTPLSPSSIGSAEIVSYKPVSAATVPSSSGSTAHYRMLTSTAAERKRTVAACRALRAQIQRFEDAFLQLHGRSPKGAVERAPLATTYAQYREWKRAIRADAACRIQALFRGFRTRTLLLQGNRPEILRVVSRRAGRSDFMLPDLNLPSDIGDSEPTGSLTSSTENESLFETSEKQPSGLQWASKQLRPRANSGDRSGSPGSLSSSKSQSATLSTVPSALTIQELKGMTLPELQARKRDLKSQLKQYDMHFARKHGRMPIKAEKEPIRHLYESYNFLKTQITTLEHEQRRLPPPLKSPSSSVVVFPQRTVSPTSGSESGQSATEDAGFSASPKTARGKRKVPKSASPPIASAPSAASSKSSLPTDLASLKIEKGQLHQMLRSYEKDFFREHKRQVSSFADIKPVASQYRRYKEIKRAIAAQQQMGR</sequence>
<feature type="compositionally biased region" description="Polar residues" evidence="1">
    <location>
        <begin position="271"/>
        <end position="284"/>
    </location>
</feature>
<feature type="compositionally biased region" description="Low complexity" evidence="1">
    <location>
        <begin position="8"/>
        <end position="51"/>
    </location>
</feature>
<reference evidence="3" key="1">
    <citation type="submission" date="2022-02" db="EMBL/GenBank/DDBJ databases">
        <authorList>
            <person name="Giguere J D."/>
        </authorList>
    </citation>
    <scope>NUCLEOTIDE SEQUENCE</scope>
    <source>
        <strain evidence="3">CCAP 1055/1</strain>
    </source>
</reference>
<feature type="compositionally biased region" description="Low complexity" evidence="1">
    <location>
        <begin position="1032"/>
        <end position="1048"/>
    </location>
</feature>
<dbReference type="PANTHER" id="PTHR15904:SF17">
    <property type="entry name" value="RHO-GAP DOMAIN-CONTAINING PROTEIN"/>
    <property type="match status" value="1"/>
</dbReference>
<evidence type="ECO:0000256" key="1">
    <source>
        <dbReference type="SAM" id="MobiDB-lite"/>
    </source>
</evidence>
<feature type="region of interest" description="Disordered" evidence="1">
    <location>
        <begin position="1"/>
        <end position="166"/>
    </location>
</feature>
<dbReference type="Proteomes" id="UP000836788">
    <property type="component" value="Chromosome 6"/>
</dbReference>
<feature type="compositionally biased region" description="Polar residues" evidence="1">
    <location>
        <begin position="1147"/>
        <end position="1161"/>
    </location>
</feature>
<organism evidence="3">
    <name type="scientific">Phaeodactylum tricornutum</name>
    <name type="common">Diatom</name>
    <dbReference type="NCBI Taxonomy" id="2850"/>
    <lineage>
        <taxon>Eukaryota</taxon>
        <taxon>Sar</taxon>
        <taxon>Stramenopiles</taxon>
        <taxon>Ochrophyta</taxon>
        <taxon>Bacillariophyta</taxon>
        <taxon>Bacillariophyceae</taxon>
        <taxon>Bacillariophycidae</taxon>
        <taxon>Naviculales</taxon>
        <taxon>Phaeodactylaceae</taxon>
        <taxon>Phaeodactylum</taxon>
    </lineage>
</organism>
<dbReference type="InterPro" id="IPR039102">
    <property type="entry name" value="FAM13"/>
</dbReference>
<dbReference type="Pfam" id="PF26116">
    <property type="entry name" value="FAM13A"/>
    <property type="match status" value="2"/>
</dbReference>
<dbReference type="InterPro" id="IPR059029">
    <property type="entry name" value="FAM13A_dom"/>
</dbReference>
<feature type="compositionally biased region" description="Polar residues" evidence="1">
    <location>
        <begin position="116"/>
        <end position="147"/>
    </location>
</feature>
<feature type="domain" description="FAM13A-like" evidence="2">
    <location>
        <begin position="1198"/>
        <end position="1257"/>
    </location>
</feature>
<feature type="compositionally biased region" description="Low complexity" evidence="1">
    <location>
        <begin position="831"/>
        <end position="847"/>
    </location>
</feature>
<feature type="compositionally biased region" description="Low complexity" evidence="1">
    <location>
        <begin position="683"/>
        <end position="699"/>
    </location>
</feature>
<gene>
    <name evidence="3" type="ORF">PTTT1_LOCUS46286</name>
</gene>
<feature type="region of interest" description="Disordered" evidence="1">
    <location>
        <begin position="1147"/>
        <end position="1200"/>
    </location>
</feature>